<dbReference type="InterPro" id="IPR014729">
    <property type="entry name" value="Rossmann-like_a/b/a_fold"/>
</dbReference>
<reference evidence="5" key="2">
    <citation type="journal article" date="2014" name="ISME J.">
        <title>Microbial stratification in low pH oxic and suboxic macroscopic growths along an acid mine drainage.</title>
        <authorList>
            <person name="Mendez-Garcia C."/>
            <person name="Mesa V."/>
            <person name="Sprenger R.R."/>
            <person name="Richter M."/>
            <person name="Diez M.S."/>
            <person name="Solano J."/>
            <person name="Bargiela R."/>
            <person name="Golyshina O.V."/>
            <person name="Manteca A."/>
            <person name="Ramos J.L."/>
            <person name="Gallego J.R."/>
            <person name="Llorente I."/>
            <person name="Martins Dos Santos V.A."/>
            <person name="Jensen O.N."/>
            <person name="Pelaez A.I."/>
            <person name="Sanchez J."/>
            <person name="Ferrer M."/>
        </authorList>
    </citation>
    <scope>NUCLEOTIDE SEQUENCE</scope>
</reference>
<dbReference type="EC" id="6.1.1.16" evidence="5"/>
<gene>
    <name evidence="5" type="ORF">B1B_00744</name>
</gene>
<dbReference type="InterPro" id="IPR032678">
    <property type="entry name" value="tRNA-synt_1_cat_dom"/>
</dbReference>
<dbReference type="GO" id="GO:0005524">
    <property type="term" value="F:ATP binding"/>
    <property type="evidence" value="ECO:0007669"/>
    <property type="project" value="UniProtKB-KW"/>
</dbReference>
<keyword evidence="5" id="KW-0030">Aminoacyl-tRNA synthetase</keyword>
<feature type="domain" description="tRNA synthetases class I catalytic" evidence="4">
    <location>
        <begin position="1"/>
        <end position="179"/>
    </location>
</feature>
<evidence type="ECO:0000313" key="5">
    <source>
        <dbReference type="EMBL" id="EQD78398.1"/>
    </source>
</evidence>
<keyword evidence="2" id="KW-0547">Nucleotide-binding</keyword>
<dbReference type="Gene3D" id="3.40.50.620">
    <property type="entry name" value="HUPs"/>
    <property type="match status" value="1"/>
</dbReference>
<proteinExistence type="predicted"/>
<dbReference type="GO" id="GO:0005829">
    <property type="term" value="C:cytosol"/>
    <property type="evidence" value="ECO:0007669"/>
    <property type="project" value="TreeGrafter"/>
</dbReference>
<dbReference type="PRINTS" id="PR00983">
    <property type="entry name" value="TRNASYNTHCYS"/>
</dbReference>
<name>T1CAT6_9ZZZZ</name>
<reference evidence="5" key="1">
    <citation type="submission" date="2013-08" db="EMBL/GenBank/DDBJ databases">
        <authorList>
            <person name="Mendez C."/>
            <person name="Richter M."/>
            <person name="Ferrer M."/>
            <person name="Sanchez J."/>
        </authorList>
    </citation>
    <scope>NUCLEOTIDE SEQUENCE</scope>
</reference>
<dbReference type="SUPFAM" id="SSF52374">
    <property type="entry name" value="Nucleotidylyl transferase"/>
    <property type="match status" value="1"/>
</dbReference>
<keyword evidence="1 5" id="KW-0436">Ligase</keyword>
<organism evidence="5">
    <name type="scientific">mine drainage metagenome</name>
    <dbReference type="NCBI Taxonomy" id="410659"/>
    <lineage>
        <taxon>unclassified sequences</taxon>
        <taxon>metagenomes</taxon>
        <taxon>ecological metagenomes</taxon>
    </lineage>
</organism>
<dbReference type="AlphaFoldDB" id="T1CAT6"/>
<dbReference type="GO" id="GO:0004817">
    <property type="term" value="F:cysteine-tRNA ligase activity"/>
    <property type="evidence" value="ECO:0007669"/>
    <property type="project" value="UniProtKB-EC"/>
</dbReference>
<dbReference type="EMBL" id="AUZY01000549">
    <property type="protein sequence ID" value="EQD78398.1"/>
    <property type="molecule type" value="Genomic_DNA"/>
</dbReference>
<evidence type="ECO:0000256" key="1">
    <source>
        <dbReference type="ARBA" id="ARBA00022598"/>
    </source>
</evidence>
<sequence length="261" mass="29422">AYAADDGVYFDVSSFKDYGRLSGQKLDQILHMVRHEMSSSKRNPEDFALWKFSNQDEEGWNYPWGRGRPGWHIEDTAITEEFLGDTYDIHGGGSDLVFPHHEGEIAIMRTLSGKSKLARYWMHAGMLNLAEKKMAKSTGNIIKLRDASDQYGGNVLRLFFLGASYRSEQVFDESSVHAAGRNLEKIQAIYDRLKDKASFGGASVDVPSYRDKVVQAIDRDFDFRSGILVLLDFVTAINTVFHDLSANASDECLNFLKEVDS</sequence>
<feature type="non-terminal residue" evidence="5">
    <location>
        <position position="261"/>
    </location>
</feature>
<dbReference type="PANTHER" id="PTHR10890:SF3">
    <property type="entry name" value="CYSTEINE--TRNA LIGASE, CYTOPLASMIC"/>
    <property type="match status" value="1"/>
</dbReference>
<evidence type="ECO:0000256" key="3">
    <source>
        <dbReference type="ARBA" id="ARBA00022840"/>
    </source>
</evidence>
<feature type="non-terminal residue" evidence="5">
    <location>
        <position position="1"/>
    </location>
</feature>
<evidence type="ECO:0000259" key="4">
    <source>
        <dbReference type="Pfam" id="PF01406"/>
    </source>
</evidence>
<protein>
    <submittedName>
        <fullName evidence="5">Cysteinyl-tRNA synthetase</fullName>
        <ecNumber evidence="5">6.1.1.16</ecNumber>
    </submittedName>
</protein>
<dbReference type="Pfam" id="PF01406">
    <property type="entry name" value="tRNA-synt_1e"/>
    <property type="match status" value="1"/>
</dbReference>
<keyword evidence="3" id="KW-0067">ATP-binding</keyword>
<accession>T1CAT6</accession>
<comment type="caution">
    <text evidence="5">The sequence shown here is derived from an EMBL/GenBank/DDBJ whole genome shotgun (WGS) entry which is preliminary data.</text>
</comment>
<evidence type="ECO:0000256" key="2">
    <source>
        <dbReference type="ARBA" id="ARBA00022741"/>
    </source>
</evidence>
<dbReference type="GO" id="GO:0006423">
    <property type="term" value="P:cysteinyl-tRNA aminoacylation"/>
    <property type="evidence" value="ECO:0007669"/>
    <property type="project" value="TreeGrafter"/>
</dbReference>
<dbReference type="PANTHER" id="PTHR10890">
    <property type="entry name" value="CYSTEINYL-TRNA SYNTHETASE"/>
    <property type="match status" value="1"/>
</dbReference>
<dbReference type="Gene3D" id="1.20.120.640">
    <property type="entry name" value="Anticodon-binding domain of a subclass of class I aminoacyl-tRNA synthetases"/>
    <property type="match status" value="1"/>
</dbReference>
<dbReference type="InterPro" id="IPR024909">
    <property type="entry name" value="Cys-tRNA/MSH_ligase"/>
</dbReference>